<dbReference type="AlphaFoldDB" id="A0ABD3GBJ6"/>
<dbReference type="GO" id="GO:0000428">
    <property type="term" value="C:DNA-directed RNA polymerase complex"/>
    <property type="evidence" value="ECO:0007669"/>
    <property type="project" value="UniProtKB-KW"/>
</dbReference>
<dbReference type="PANTHER" id="PTHR12709">
    <property type="entry name" value="DNA-DIRECTED RNA POLYMERASE II, III"/>
    <property type="match status" value="1"/>
</dbReference>
<name>A0ABD3GBJ6_9MARC</name>
<proteinExistence type="predicted"/>
<evidence type="ECO:0000313" key="6">
    <source>
        <dbReference type="Proteomes" id="UP001633002"/>
    </source>
</evidence>
<organism evidence="5 6">
    <name type="scientific">Riccia sorocarpa</name>
    <dbReference type="NCBI Taxonomy" id="122646"/>
    <lineage>
        <taxon>Eukaryota</taxon>
        <taxon>Viridiplantae</taxon>
        <taxon>Streptophyta</taxon>
        <taxon>Embryophyta</taxon>
        <taxon>Marchantiophyta</taxon>
        <taxon>Marchantiopsida</taxon>
        <taxon>Marchantiidae</taxon>
        <taxon>Marchantiales</taxon>
        <taxon>Ricciaceae</taxon>
        <taxon>Riccia</taxon>
    </lineage>
</organism>
<evidence type="ECO:0000256" key="4">
    <source>
        <dbReference type="SAM" id="MobiDB-lite"/>
    </source>
</evidence>
<dbReference type="InterPro" id="IPR012340">
    <property type="entry name" value="NA-bd_OB-fold"/>
</dbReference>
<evidence type="ECO:0000256" key="1">
    <source>
        <dbReference type="ARBA" id="ARBA00004123"/>
    </source>
</evidence>
<dbReference type="SUPFAM" id="SSF88798">
    <property type="entry name" value="N-terminal, heterodimerisation domain of RBP7 (RpoE)"/>
    <property type="match status" value="1"/>
</dbReference>
<dbReference type="EMBL" id="JBJQOH010000008">
    <property type="protein sequence ID" value="KAL3676558.1"/>
    <property type="molecule type" value="Genomic_DNA"/>
</dbReference>
<keyword evidence="3" id="KW-0804">Transcription</keyword>
<evidence type="ECO:0000256" key="2">
    <source>
        <dbReference type="ARBA" id="ARBA00022478"/>
    </source>
</evidence>
<reference evidence="5 6" key="1">
    <citation type="submission" date="2024-09" db="EMBL/GenBank/DDBJ databases">
        <title>Chromosome-scale assembly of Riccia sorocarpa.</title>
        <authorList>
            <person name="Paukszto L."/>
        </authorList>
    </citation>
    <scope>NUCLEOTIDE SEQUENCE [LARGE SCALE GENOMIC DNA]</scope>
    <source>
        <strain evidence="5">LP-2024</strain>
        <tissue evidence="5">Aerial parts of the thallus</tissue>
    </source>
</reference>
<feature type="region of interest" description="Disordered" evidence="4">
    <location>
        <begin position="183"/>
        <end position="231"/>
    </location>
</feature>
<comment type="subcellular location">
    <subcellularLocation>
        <location evidence="1">Nucleus</location>
    </subcellularLocation>
</comment>
<dbReference type="InterPro" id="IPR045113">
    <property type="entry name" value="Rpb7-like"/>
</dbReference>
<sequence>MFIESELTWRVFIGSCSLKSDLDIQDALLIKLREDFDEVRCSESHGYHICVSTIEEISEEKAWDSKEWSAYSVRFRCLTYKPVKHETGSAVVTVLNKETGAICSLGPMDMVFVPFRYFGDQYEFIPGKESIPARFQGNDGTVIEADSVLRVQIVDVEYNPMFCEYEVICMLKGIEQRTWEHTPKAQPDGYEDGSGEKVDHAISKARKRKKVENAGGSDDSPSELEKVDTSLETESFTGDHSVLREKSVKLSKGKGAASAAKRCLNFGESVSPDLERTSGAGGSDLDDQPSYLKCYGIDRSYSPEVCYPVCYCRYER</sequence>
<dbReference type="Gene3D" id="2.40.50.140">
    <property type="entry name" value="Nucleic acid-binding proteins"/>
    <property type="match status" value="1"/>
</dbReference>
<comment type="caution">
    <text evidence="5">The sequence shown here is derived from an EMBL/GenBank/DDBJ whole genome shotgun (WGS) entry which is preliminary data.</text>
</comment>
<accession>A0ABD3GBJ6</accession>
<evidence type="ECO:0000256" key="3">
    <source>
        <dbReference type="ARBA" id="ARBA00023163"/>
    </source>
</evidence>
<dbReference type="InterPro" id="IPR036898">
    <property type="entry name" value="RNA_pol_Rpb7-like_N_sf"/>
</dbReference>
<dbReference type="PANTHER" id="PTHR12709:SF4">
    <property type="entry name" value="DNA-DIRECTED RNA POLYMERASE II SUBUNIT RPB7"/>
    <property type="match status" value="1"/>
</dbReference>
<dbReference type="Gene3D" id="3.30.1490.120">
    <property type="entry name" value="RNA polymerase Rpb7-like, N-terminal domain"/>
    <property type="match status" value="1"/>
</dbReference>
<gene>
    <name evidence="5" type="ORF">R1sor_026506</name>
</gene>
<protein>
    <submittedName>
        <fullName evidence="5">Uncharacterized protein</fullName>
    </submittedName>
</protein>
<keyword evidence="2" id="KW-0240">DNA-directed RNA polymerase</keyword>
<dbReference type="Proteomes" id="UP001633002">
    <property type="component" value="Unassembled WGS sequence"/>
</dbReference>
<keyword evidence="6" id="KW-1185">Reference proteome</keyword>
<dbReference type="GO" id="GO:0005634">
    <property type="term" value="C:nucleus"/>
    <property type="evidence" value="ECO:0007669"/>
    <property type="project" value="UniProtKB-SubCell"/>
</dbReference>
<evidence type="ECO:0000313" key="5">
    <source>
        <dbReference type="EMBL" id="KAL3676558.1"/>
    </source>
</evidence>